<dbReference type="GO" id="GO:0015293">
    <property type="term" value="F:symporter activity"/>
    <property type="evidence" value="ECO:0007669"/>
    <property type="project" value="UniProtKB-KW"/>
</dbReference>
<feature type="transmembrane region" description="Helical" evidence="7">
    <location>
        <begin position="418"/>
        <end position="438"/>
    </location>
</feature>
<reference evidence="9 10" key="2">
    <citation type="journal article" date="2008" name="Nature">
        <title>The Phaeodactylum genome reveals the evolutionary history of diatom genomes.</title>
        <authorList>
            <person name="Bowler C."/>
            <person name="Allen A.E."/>
            <person name="Badger J.H."/>
            <person name="Grimwood J."/>
            <person name="Jabbari K."/>
            <person name="Kuo A."/>
            <person name="Maheswari U."/>
            <person name="Martens C."/>
            <person name="Maumus F."/>
            <person name="Otillar R.P."/>
            <person name="Rayko E."/>
            <person name="Salamov A."/>
            <person name="Vandepoele K."/>
            <person name="Beszteri B."/>
            <person name="Gruber A."/>
            <person name="Heijde M."/>
            <person name="Katinka M."/>
            <person name="Mock T."/>
            <person name="Valentin K."/>
            <person name="Verret F."/>
            <person name="Berges J.A."/>
            <person name="Brownlee C."/>
            <person name="Cadoret J.P."/>
            <person name="Chiovitti A."/>
            <person name="Choi C.J."/>
            <person name="Coesel S."/>
            <person name="De Martino A."/>
            <person name="Detter J.C."/>
            <person name="Durkin C."/>
            <person name="Falciatore A."/>
            <person name="Fournet J."/>
            <person name="Haruta M."/>
            <person name="Huysman M.J."/>
            <person name="Jenkins B.D."/>
            <person name="Jiroutova K."/>
            <person name="Jorgensen R.E."/>
            <person name="Joubert Y."/>
            <person name="Kaplan A."/>
            <person name="Kroger N."/>
            <person name="Kroth P.G."/>
            <person name="La Roche J."/>
            <person name="Lindquist E."/>
            <person name="Lommer M."/>
            <person name="Martin-Jezequel V."/>
            <person name="Lopez P.J."/>
            <person name="Lucas S."/>
            <person name="Mangogna M."/>
            <person name="McGinnis K."/>
            <person name="Medlin L.K."/>
            <person name="Montsant A."/>
            <person name="Oudot-Le Secq M.P."/>
            <person name="Napoli C."/>
            <person name="Obornik M."/>
            <person name="Parker M.S."/>
            <person name="Petit J.L."/>
            <person name="Porcel B.M."/>
            <person name="Poulsen N."/>
            <person name="Robison M."/>
            <person name="Rychlewski L."/>
            <person name="Rynearson T.A."/>
            <person name="Schmutz J."/>
            <person name="Shapiro H."/>
            <person name="Siaut M."/>
            <person name="Stanley M."/>
            <person name="Sussman M.R."/>
            <person name="Taylor A.R."/>
            <person name="Vardi A."/>
            <person name="von Dassow P."/>
            <person name="Vyverman W."/>
            <person name="Willis A."/>
            <person name="Wyrwicz L.S."/>
            <person name="Rokhsar D.S."/>
            <person name="Weissenbach J."/>
            <person name="Armbrust E.V."/>
            <person name="Green B.R."/>
            <person name="Van de Peer Y."/>
            <person name="Grigoriev I.V."/>
        </authorList>
    </citation>
    <scope>NUCLEOTIDE SEQUENCE [LARGE SCALE GENOMIC DNA]</scope>
    <source>
        <strain evidence="9 10">CCMP1335</strain>
    </source>
</reference>
<dbReference type="FunFam" id="1.20.1250.20:FF:001323">
    <property type="entry name" value="Predicted protein"/>
    <property type="match status" value="1"/>
</dbReference>
<evidence type="ECO:0000259" key="8">
    <source>
        <dbReference type="PROSITE" id="PS50850"/>
    </source>
</evidence>
<dbReference type="GO" id="GO:0016020">
    <property type="term" value="C:membrane"/>
    <property type="evidence" value="ECO:0007669"/>
    <property type="project" value="UniProtKB-SubCell"/>
</dbReference>
<dbReference type="PANTHER" id="PTHR11662">
    <property type="entry name" value="SOLUTE CARRIER FAMILY 17"/>
    <property type="match status" value="1"/>
</dbReference>
<dbReference type="SUPFAM" id="SSF103473">
    <property type="entry name" value="MFS general substrate transporter"/>
    <property type="match status" value="1"/>
</dbReference>
<dbReference type="PANTHER" id="PTHR11662:SF399">
    <property type="entry name" value="FI19708P1-RELATED"/>
    <property type="match status" value="1"/>
</dbReference>
<dbReference type="InterPro" id="IPR020846">
    <property type="entry name" value="MFS_dom"/>
</dbReference>
<evidence type="ECO:0000256" key="4">
    <source>
        <dbReference type="ARBA" id="ARBA00022847"/>
    </source>
</evidence>
<accession>B8CA76</accession>
<dbReference type="GeneID" id="7447522"/>
<keyword evidence="4" id="KW-0769">Symport</keyword>
<dbReference type="InterPro" id="IPR050382">
    <property type="entry name" value="MFS_Na/Anion_cotransporter"/>
</dbReference>
<dbReference type="RefSeq" id="XP_002293172.1">
    <property type="nucleotide sequence ID" value="XM_002293136.1"/>
</dbReference>
<dbReference type="EMBL" id="CM000647">
    <property type="protein sequence ID" value="EED89633.1"/>
    <property type="molecule type" value="Genomic_DNA"/>
</dbReference>
<dbReference type="InParanoid" id="B8CA76"/>
<feature type="transmembrane region" description="Helical" evidence="7">
    <location>
        <begin position="75"/>
        <end position="95"/>
    </location>
</feature>
<name>B8CA76_THAPS</name>
<feature type="transmembrane region" description="Helical" evidence="7">
    <location>
        <begin position="290"/>
        <end position="311"/>
    </location>
</feature>
<evidence type="ECO:0000313" key="10">
    <source>
        <dbReference type="Proteomes" id="UP000001449"/>
    </source>
</evidence>
<dbReference type="OMA" id="ECEYIQK"/>
<keyword evidence="10" id="KW-1185">Reference proteome</keyword>
<dbReference type="Gene3D" id="1.20.1250.20">
    <property type="entry name" value="MFS general substrate transporter like domains"/>
    <property type="match status" value="2"/>
</dbReference>
<comment type="subcellular location">
    <subcellularLocation>
        <location evidence="1">Membrane</location>
        <topology evidence="1">Multi-pass membrane protein</topology>
    </subcellularLocation>
</comment>
<dbReference type="eggNOG" id="KOG2532">
    <property type="taxonomic scope" value="Eukaryota"/>
</dbReference>
<dbReference type="PROSITE" id="PS50850">
    <property type="entry name" value="MFS"/>
    <property type="match status" value="1"/>
</dbReference>
<evidence type="ECO:0000256" key="3">
    <source>
        <dbReference type="ARBA" id="ARBA00022692"/>
    </source>
</evidence>
<feature type="domain" description="Major facilitator superfamily (MFS) profile" evidence="8">
    <location>
        <begin position="10"/>
        <end position="442"/>
    </location>
</feature>
<feature type="non-terminal residue" evidence="9">
    <location>
        <position position="445"/>
    </location>
</feature>
<dbReference type="PaxDb" id="35128-Thaps36858"/>
<feature type="transmembrane region" description="Helical" evidence="7">
    <location>
        <begin position="107"/>
        <end position="128"/>
    </location>
</feature>
<dbReference type="Proteomes" id="UP000001449">
    <property type="component" value="Chromosome 12"/>
</dbReference>
<protein>
    <recommendedName>
        <fullName evidence="8">Major facilitator superfamily (MFS) profile domain-containing protein</fullName>
    </recommendedName>
</protein>
<evidence type="ECO:0000256" key="5">
    <source>
        <dbReference type="ARBA" id="ARBA00022989"/>
    </source>
</evidence>
<keyword evidence="2" id="KW-0813">Transport</keyword>
<feature type="transmembrane region" description="Helical" evidence="7">
    <location>
        <begin position="149"/>
        <end position="171"/>
    </location>
</feature>
<sequence>QQLPREFIPILILCFVVTLLSALDRVAMSIAILPLSSEFSYSETIKGQISSAVSYGYGLAILPIGLAVSVVSSRLLMSIGVLLWSIATLGTPLAAELSSNGGVGDESTMFILPLLAVRAIMGAAEAVVLPTMQRILSTWVPPERKAGTFATILAGFQFGTVSAYLVSPLVMDAMSGIDGGSDDSAGWRGLFYVYGLAGLLWLVPWSVIAKDAPTTVANADCEETLITAQSTKDDVKSLLQSAPWNAFFTSRGVWAMTLAHAGKNWLLYNLLAWTPTFYSEQYGLNVKESALFSVLPSVCGMIGGLTAGNLADYVLKRTQVRKLIQGTALLGPAACLTLLSDLPENAATAQLLLGGAVGLQSFDVAGFGAATQDKAGKRWAGLLYSLTSLPGVLIGSVSVSVTGQILDAMSDTDGGWSTVFQLNAAICVAGALCFLLLYDSKREFE</sequence>
<feature type="transmembrane region" description="Helical" evidence="7">
    <location>
        <begin position="191"/>
        <end position="208"/>
    </location>
</feature>
<dbReference type="HOGENOM" id="CLU_001265_5_11_1"/>
<keyword evidence="5 7" id="KW-1133">Transmembrane helix</keyword>
<feature type="transmembrane region" description="Helical" evidence="7">
    <location>
        <begin position="382"/>
        <end position="406"/>
    </location>
</feature>
<dbReference type="FunFam" id="1.20.1250.20:FF:000003">
    <property type="entry name" value="Solute carrier family 17 member 3"/>
    <property type="match status" value="1"/>
</dbReference>
<evidence type="ECO:0000256" key="7">
    <source>
        <dbReference type="SAM" id="Phobius"/>
    </source>
</evidence>
<dbReference type="InterPro" id="IPR011701">
    <property type="entry name" value="MFS"/>
</dbReference>
<feature type="transmembrane region" description="Helical" evidence="7">
    <location>
        <begin position="52"/>
        <end position="68"/>
    </location>
</feature>
<evidence type="ECO:0000256" key="2">
    <source>
        <dbReference type="ARBA" id="ARBA00022448"/>
    </source>
</evidence>
<dbReference type="KEGG" id="tps:THAPSDRAFT_36858"/>
<evidence type="ECO:0000256" key="6">
    <source>
        <dbReference type="ARBA" id="ARBA00023136"/>
    </source>
</evidence>
<evidence type="ECO:0000256" key="1">
    <source>
        <dbReference type="ARBA" id="ARBA00004141"/>
    </source>
</evidence>
<proteinExistence type="predicted"/>
<dbReference type="STRING" id="35128.B8CA76"/>
<reference evidence="9 10" key="1">
    <citation type="journal article" date="2004" name="Science">
        <title>The genome of the diatom Thalassiosira pseudonana: ecology, evolution, and metabolism.</title>
        <authorList>
            <person name="Armbrust E.V."/>
            <person name="Berges J.A."/>
            <person name="Bowler C."/>
            <person name="Green B.R."/>
            <person name="Martinez D."/>
            <person name="Putnam N.H."/>
            <person name="Zhou S."/>
            <person name="Allen A.E."/>
            <person name="Apt K.E."/>
            <person name="Bechner M."/>
            <person name="Brzezinski M.A."/>
            <person name="Chaal B.K."/>
            <person name="Chiovitti A."/>
            <person name="Davis A.K."/>
            <person name="Demarest M.S."/>
            <person name="Detter J.C."/>
            <person name="Glavina T."/>
            <person name="Goodstein D."/>
            <person name="Hadi M.Z."/>
            <person name="Hellsten U."/>
            <person name="Hildebrand M."/>
            <person name="Jenkins B.D."/>
            <person name="Jurka J."/>
            <person name="Kapitonov V.V."/>
            <person name="Kroger N."/>
            <person name="Lau W.W."/>
            <person name="Lane T.W."/>
            <person name="Larimer F.W."/>
            <person name="Lippmeier J.C."/>
            <person name="Lucas S."/>
            <person name="Medina M."/>
            <person name="Montsant A."/>
            <person name="Obornik M."/>
            <person name="Parker M.S."/>
            <person name="Palenik B."/>
            <person name="Pazour G.J."/>
            <person name="Richardson P.M."/>
            <person name="Rynearson T.A."/>
            <person name="Saito M.A."/>
            <person name="Schwartz D.C."/>
            <person name="Thamatrakoln K."/>
            <person name="Valentin K."/>
            <person name="Vardi A."/>
            <person name="Wilkerson F.P."/>
            <person name="Rokhsar D.S."/>
        </authorList>
    </citation>
    <scope>NUCLEOTIDE SEQUENCE [LARGE SCALE GENOMIC DNA]</scope>
    <source>
        <strain evidence="9 10">CCMP1335</strain>
    </source>
</reference>
<keyword evidence="6 7" id="KW-0472">Membrane</keyword>
<dbReference type="Pfam" id="PF07690">
    <property type="entry name" value="MFS_1"/>
    <property type="match status" value="1"/>
</dbReference>
<organism evidence="9 10">
    <name type="scientific">Thalassiosira pseudonana</name>
    <name type="common">Marine diatom</name>
    <name type="synonym">Cyclotella nana</name>
    <dbReference type="NCBI Taxonomy" id="35128"/>
    <lineage>
        <taxon>Eukaryota</taxon>
        <taxon>Sar</taxon>
        <taxon>Stramenopiles</taxon>
        <taxon>Ochrophyta</taxon>
        <taxon>Bacillariophyta</taxon>
        <taxon>Coscinodiscophyceae</taxon>
        <taxon>Thalassiosirophycidae</taxon>
        <taxon>Thalassiosirales</taxon>
        <taxon>Thalassiosiraceae</taxon>
        <taxon>Thalassiosira</taxon>
    </lineage>
</organism>
<dbReference type="AlphaFoldDB" id="B8CA76"/>
<dbReference type="InterPro" id="IPR036259">
    <property type="entry name" value="MFS_trans_sf"/>
</dbReference>
<evidence type="ECO:0000313" key="9">
    <source>
        <dbReference type="EMBL" id="EED89633.1"/>
    </source>
</evidence>
<gene>
    <name evidence="9" type="ORF">THAPSDRAFT_36858</name>
</gene>
<keyword evidence="3 7" id="KW-0812">Transmembrane</keyword>
<feature type="transmembrane region" description="Helical" evidence="7">
    <location>
        <begin position="7"/>
        <end position="32"/>
    </location>
</feature>